<dbReference type="Proteomes" id="UP000535182">
    <property type="component" value="Unassembled WGS sequence"/>
</dbReference>
<dbReference type="PANTHER" id="PTHR42732">
    <property type="entry name" value="BETA-GALACTOSIDASE"/>
    <property type="match status" value="1"/>
</dbReference>
<protein>
    <submittedName>
        <fullName evidence="7">Beta-galactosidase</fullName>
        <ecNumber evidence="7">3.2.1.23</ecNumber>
    </submittedName>
</protein>
<feature type="domain" description="DUF4982" evidence="6">
    <location>
        <begin position="661"/>
        <end position="724"/>
    </location>
</feature>
<dbReference type="PANTHER" id="PTHR42732:SF1">
    <property type="entry name" value="BETA-MANNOSIDASE"/>
    <property type="match status" value="1"/>
</dbReference>
<evidence type="ECO:0000313" key="8">
    <source>
        <dbReference type="Proteomes" id="UP000535182"/>
    </source>
</evidence>
<dbReference type="Pfam" id="PF02836">
    <property type="entry name" value="Glyco_hydro_2_C"/>
    <property type="match status" value="1"/>
</dbReference>
<accession>A0A9X0QJN0</accession>
<reference evidence="7 8" key="1">
    <citation type="submission" date="2020-08" db="EMBL/GenBank/DDBJ databases">
        <title>Genomic Encyclopedia of Type Strains, Phase IV (KMG-V): Genome sequencing to study the core and pangenomes of soil and plant-associated prokaryotes.</title>
        <authorList>
            <person name="Whitman W."/>
        </authorList>
    </citation>
    <scope>NUCLEOTIDE SEQUENCE [LARGE SCALE GENOMIC DNA]</scope>
    <source>
        <strain evidence="7 8">X5P2</strain>
    </source>
</reference>
<dbReference type="InterPro" id="IPR006101">
    <property type="entry name" value="Glyco_hydro_2"/>
</dbReference>
<dbReference type="PRINTS" id="PR00132">
    <property type="entry name" value="GLHYDRLASE2"/>
</dbReference>
<evidence type="ECO:0000256" key="2">
    <source>
        <dbReference type="ARBA" id="ARBA00022801"/>
    </source>
</evidence>
<dbReference type="EC" id="3.2.1.23" evidence="7"/>
<dbReference type="InterPro" id="IPR013783">
    <property type="entry name" value="Ig-like_fold"/>
</dbReference>
<dbReference type="SUPFAM" id="SSF49785">
    <property type="entry name" value="Galactose-binding domain-like"/>
    <property type="match status" value="1"/>
</dbReference>
<organism evidence="7 8">
    <name type="scientific">Tunturiibacter gelidiferens</name>
    <dbReference type="NCBI Taxonomy" id="3069689"/>
    <lineage>
        <taxon>Bacteria</taxon>
        <taxon>Pseudomonadati</taxon>
        <taxon>Acidobacteriota</taxon>
        <taxon>Terriglobia</taxon>
        <taxon>Terriglobales</taxon>
        <taxon>Acidobacteriaceae</taxon>
        <taxon>Tunturiibacter</taxon>
    </lineage>
</organism>
<dbReference type="InterPro" id="IPR017853">
    <property type="entry name" value="GH"/>
</dbReference>
<dbReference type="InterPro" id="IPR006311">
    <property type="entry name" value="TAT_signal"/>
</dbReference>
<dbReference type="GO" id="GO:0005975">
    <property type="term" value="P:carbohydrate metabolic process"/>
    <property type="evidence" value="ECO:0007669"/>
    <property type="project" value="InterPro"/>
</dbReference>
<feature type="domain" description="Glycoside hydrolase family 2 immunoglobulin-like beta-sandwich" evidence="4">
    <location>
        <begin position="204"/>
        <end position="315"/>
    </location>
</feature>
<keyword evidence="8" id="KW-1185">Reference proteome</keyword>
<evidence type="ECO:0000256" key="1">
    <source>
        <dbReference type="ARBA" id="ARBA00007401"/>
    </source>
</evidence>
<keyword evidence="2 7" id="KW-0378">Hydrolase</keyword>
<dbReference type="InterPro" id="IPR006102">
    <property type="entry name" value="Ig-like_GH2"/>
</dbReference>
<comment type="caution">
    <text evidence="7">The sequence shown here is derived from an EMBL/GenBank/DDBJ whole genome shotgun (WGS) entry which is preliminary data.</text>
</comment>
<dbReference type="SUPFAM" id="SSF51445">
    <property type="entry name" value="(Trans)glycosidases"/>
    <property type="match status" value="1"/>
</dbReference>
<proteinExistence type="inferred from homology"/>
<dbReference type="SUPFAM" id="SSF49303">
    <property type="entry name" value="beta-Galactosidase/glucuronidase domain"/>
    <property type="match status" value="1"/>
</dbReference>
<gene>
    <name evidence="7" type="ORF">HDF14_005182</name>
</gene>
<evidence type="ECO:0000259" key="4">
    <source>
        <dbReference type="Pfam" id="PF00703"/>
    </source>
</evidence>
<dbReference type="Gene3D" id="2.60.120.260">
    <property type="entry name" value="Galactose-binding domain-like"/>
    <property type="match status" value="1"/>
</dbReference>
<dbReference type="InterPro" id="IPR008979">
    <property type="entry name" value="Galactose-bd-like_sf"/>
</dbReference>
<evidence type="ECO:0000256" key="3">
    <source>
        <dbReference type="ARBA" id="ARBA00023295"/>
    </source>
</evidence>
<dbReference type="InterPro" id="IPR006103">
    <property type="entry name" value="Glyco_hydro_2_cat"/>
</dbReference>
<comment type="similarity">
    <text evidence="1">Belongs to the glycosyl hydrolase 2 family.</text>
</comment>
<dbReference type="Gene3D" id="3.20.20.80">
    <property type="entry name" value="Glycosidases"/>
    <property type="match status" value="1"/>
</dbReference>
<evidence type="ECO:0000259" key="5">
    <source>
        <dbReference type="Pfam" id="PF02836"/>
    </source>
</evidence>
<dbReference type="PROSITE" id="PS51318">
    <property type="entry name" value="TAT"/>
    <property type="match status" value="1"/>
</dbReference>
<dbReference type="EMBL" id="JACHEB010000015">
    <property type="protein sequence ID" value="MBB5331535.1"/>
    <property type="molecule type" value="Genomic_DNA"/>
</dbReference>
<sequence>MHVISRRQFLMSTLPTAAAAVLPVAPAWSRALAELQTPEGSTAAAERITDGWEYLEGSLDGPWQVWNSSEIATWSKVSLPHCFNHYDGCDPDTPAYRGIGWYRRHIAVTNPYPKGRTILHFAGAGQTTDVFLGESHLGHHVGGYGEFAVDITSQVQKPGADLRLAIRCDNGRDLDRMPSDVSDFTLYGGLYRHVSVVYLPEFSLEAVHVHIELNTTRDAAEVTVTGRPNGSMFPSDSLLKVELVAPNGQLIHEGSITWANAEPAKTAFDGERVLSGFSLPSPDLWSPSNPHLYQCRVTLTVEGTKHSLTERFGVRSVEFPEGGPFLLNGKRLLLRGTHRHEDHAGYAAALPDEIVRREMRMIREMGANFIRLAHYQQSRLVLELCDELGLLVWEELPWCRAGVGSDRWQTLGREKLRIMIDQHINHPSVIFWGLGNEDDWPGEYPSVDEAAIRGYMTELNTLAHQLDQSRYTSYRRCDFARDIPDVYSPSIWAGWYGGLYTDYQHSLETQRKRVGRFIHIEWGADSHARRHSEDPNRGIFGVSAGANTAERGLAYENHGGVARVSRDGDWSETYACDLFDWHLKTQESLPWLAGTAQWIFKDFTTPLRVENPVPRVNQKGLVERDMTPKEAYYVFQSYWSATPMVRLYGHTWPVRWGASDEKKTIRVYSNCPQAEVFLNGTSLGVKHRNPDDFPCAGLRWLASFRKGRNELRVVARPHEGREVADELSFEYQTESWGKPAKFELREIARDQGQITCQATLHDANGVLCLDAAHPVRFTLAGEGALIDNLGTSTGSRAVQLYNGRAEISIASVRGEVSLAVSSPSLPTTLCKLSG</sequence>
<dbReference type="InterPro" id="IPR032311">
    <property type="entry name" value="DUF4982"/>
</dbReference>
<keyword evidence="3 7" id="KW-0326">Glycosidase</keyword>
<dbReference type="GO" id="GO:0004565">
    <property type="term" value="F:beta-galactosidase activity"/>
    <property type="evidence" value="ECO:0007669"/>
    <property type="project" value="UniProtKB-EC"/>
</dbReference>
<dbReference type="AlphaFoldDB" id="A0A9X0QJN0"/>
<dbReference type="Gene3D" id="2.60.40.10">
    <property type="entry name" value="Immunoglobulins"/>
    <property type="match status" value="3"/>
</dbReference>
<name>A0A9X0QJN0_9BACT</name>
<dbReference type="InterPro" id="IPR036156">
    <property type="entry name" value="Beta-gal/glucu_dom_sf"/>
</dbReference>
<evidence type="ECO:0000313" key="7">
    <source>
        <dbReference type="EMBL" id="MBB5331535.1"/>
    </source>
</evidence>
<dbReference type="Pfam" id="PF00703">
    <property type="entry name" value="Glyco_hydro_2"/>
    <property type="match status" value="1"/>
</dbReference>
<evidence type="ECO:0000259" key="6">
    <source>
        <dbReference type="Pfam" id="PF16355"/>
    </source>
</evidence>
<dbReference type="Pfam" id="PF16355">
    <property type="entry name" value="DUF4982"/>
    <property type="match status" value="1"/>
</dbReference>
<dbReference type="InterPro" id="IPR051913">
    <property type="entry name" value="GH2_Domain-Containing"/>
</dbReference>
<feature type="domain" description="Glycoside hydrolase family 2 catalytic" evidence="5">
    <location>
        <begin position="323"/>
        <end position="526"/>
    </location>
</feature>
<dbReference type="RefSeq" id="WP_183981355.1">
    <property type="nucleotide sequence ID" value="NZ_JACHEB010000015.1"/>
</dbReference>